<accession>F4G021</accession>
<evidence type="ECO:0000256" key="11">
    <source>
        <dbReference type="ARBA" id="ARBA00023268"/>
    </source>
</evidence>
<dbReference type="OrthoDB" id="39812at2157"/>
<dbReference type="PATRIC" id="fig|1006006.8.peg.1685"/>
<dbReference type="RefSeq" id="WP_013738281.1">
    <property type="nucleotide sequence ID" value="NC_015435.1"/>
</dbReference>
<evidence type="ECO:0000256" key="10">
    <source>
        <dbReference type="ARBA" id="ARBA00023239"/>
    </source>
</evidence>
<keyword evidence="9" id="KW-0443">Lipid metabolism</keyword>
<feature type="domain" description="3-hydroxyacyl-CoA dehydrogenase NAD binding" evidence="15">
    <location>
        <begin position="2"/>
        <end position="181"/>
    </location>
</feature>
<name>F4G021_METCR</name>
<dbReference type="InterPro" id="IPR008927">
    <property type="entry name" value="6-PGluconate_DH-like_C_sf"/>
</dbReference>
<dbReference type="PANTHER" id="PTHR43612">
    <property type="entry name" value="TRIFUNCTIONAL ENZYME SUBUNIT ALPHA"/>
    <property type="match status" value="1"/>
</dbReference>
<dbReference type="PANTHER" id="PTHR43612:SF3">
    <property type="entry name" value="TRIFUNCTIONAL ENZYME SUBUNIT ALPHA, MITOCHONDRIAL"/>
    <property type="match status" value="1"/>
</dbReference>
<dbReference type="FunFam" id="1.10.12.10:FF:000001">
    <property type="entry name" value="Probable enoyl-CoA hydratase, mitochondrial"/>
    <property type="match status" value="1"/>
</dbReference>
<keyword evidence="10" id="KW-0456">Lyase</keyword>
<evidence type="ECO:0000256" key="6">
    <source>
        <dbReference type="ARBA" id="ARBA00022832"/>
    </source>
</evidence>
<evidence type="ECO:0000313" key="16">
    <source>
        <dbReference type="EMBL" id="AEB95783.1"/>
    </source>
</evidence>
<dbReference type="SUPFAM" id="SSF48179">
    <property type="entry name" value="6-phosphogluconate dehydrogenase C-terminal domain-like"/>
    <property type="match status" value="2"/>
</dbReference>
<dbReference type="InterPro" id="IPR013328">
    <property type="entry name" value="6PGD_dom2"/>
</dbReference>
<dbReference type="STRING" id="1006006.Mcup_1680"/>
<dbReference type="Gene3D" id="3.90.226.10">
    <property type="entry name" value="2-enoyl-CoA Hydratase, Chain A, domain 1"/>
    <property type="match status" value="1"/>
</dbReference>
<dbReference type="FunFam" id="3.40.50.720:FF:000009">
    <property type="entry name" value="Fatty oxidation complex, alpha subunit"/>
    <property type="match status" value="1"/>
</dbReference>
<dbReference type="GO" id="GO:0016509">
    <property type="term" value="F:long-chain (3S)-3-hydroxyacyl-CoA dehydrogenase (NAD+) activity"/>
    <property type="evidence" value="ECO:0007669"/>
    <property type="project" value="TreeGrafter"/>
</dbReference>
<dbReference type="EC" id="4.2.1.17" evidence="5"/>
<evidence type="ECO:0000256" key="1">
    <source>
        <dbReference type="ARBA" id="ARBA00005005"/>
    </source>
</evidence>
<comment type="similarity">
    <text evidence="2 12">Belongs to the enoyl-CoA hydratase/isomerase family.</text>
</comment>
<proteinExistence type="inferred from homology"/>
<keyword evidence="7" id="KW-0560">Oxidoreductase</keyword>
<evidence type="ECO:0000259" key="14">
    <source>
        <dbReference type="Pfam" id="PF00725"/>
    </source>
</evidence>
<evidence type="ECO:0000256" key="8">
    <source>
        <dbReference type="ARBA" id="ARBA00023027"/>
    </source>
</evidence>
<keyword evidence="13" id="KW-0175">Coiled coil</keyword>
<reference evidence="16 17" key="1">
    <citation type="journal article" date="2011" name="J. Bacteriol.">
        <title>Complete genome sequence of Metallosphaera cuprina, a metal sulfide-oxidizing archaeon from a hot spring.</title>
        <authorList>
            <person name="Liu L.J."/>
            <person name="You X.Y."/>
            <person name="Zheng H."/>
            <person name="Wang S."/>
            <person name="Jiang C.Y."/>
            <person name="Liu S.J."/>
        </authorList>
    </citation>
    <scope>NUCLEOTIDE SEQUENCE [LARGE SCALE GENOMIC DNA]</scope>
    <source>
        <strain evidence="16 17">Ar-4</strain>
    </source>
</reference>
<evidence type="ECO:0000256" key="13">
    <source>
        <dbReference type="SAM" id="Coils"/>
    </source>
</evidence>
<dbReference type="InterPro" id="IPR001753">
    <property type="entry name" value="Enoyl-CoA_hydra/iso"/>
</dbReference>
<keyword evidence="6" id="KW-0276">Fatty acid metabolism</keyword>
<dbReference type="InterPro" id="IPR006108">
    <property type="entry name" value="3HC_DH_C"/>
</dbReference>
<dbReference type="Pfam" id="PF00725">
    <property type="entry name" value="3HCDH"/>
    <property type="match status" value="2"/>
</dbReference>
<feature type="domain" description="3-hydroxyacyl-CoA dehydrogenase C-terminal" evidence="14">
    <location>
        <begin position="183"/>
        <end position="277"/>
    </location>
</feature>
<dbReference type="PROSITE" id="PS00166">
    <property type="entry name" value="ENOYL_COA_HYDRATASE"/>
    <property type="match status" value="1"/>
</dbReference>
<dbReference type="GO" id="GO:0004300">
    <property type="term" value="F:enoyl-CoA hydratase activity"/>
    <property type="evidence" value="ECO:0007669"/>
    <property type="project" value="UniProtKB-EC"/>
</dbReference>
<dbReference type="Gene3D" id="3.40.50.720">
    <property type="entry name" value="NAD(P)-binding Rossmann-like Domain"/>
    <property type="match status" value="1"/>
</dbReference>
<feature type="domain" description="3-hydroxyacyl-CoA dehydrogenase C-terminal" evidence="14">
    <location>
        <begin position="299"/>
        <end position="389"/>
    </location>
</feature>
<comment type="similarity">
    <text evidence="4">In the N-terminal section; belongs to the enoyl-CoA hydratase/isomerase family.</text>
</comment>
<evidence type="ECO:0000256" key="2">
    <source>
        <dbReference type="ARBA" id="ARBA00005254"/>
    </source>
</evidence>
<dbReference type="InterPro" id="IPR029045">
    <property type="entry name" value="ClpP/crotonase-like_dom_sf"/>
</dbReference>
<keyword evidence="8" id="KW-0520">NAD</keyword>
<comment type="pathway">
    <text evidence="1">Lipid metabolism; fatty acid beta-oxidation.</text>
</comment>
<dbReference type="GeneID" id="10493869"/>
<dbReference type="Gene3D" id="1.10.1040.10">
    <property type="entry name" value="N-(1-d-carboxylethyl)-l-norvaline Dehydrogenase, domain 2"/>
    <property type="match status" value="2"/>
</dbReference>
<dbReference type="HOGENOM" id="CLU_010448_2_1_2"/>
<dbReference type="SUPFAM" id="SSF52096">
    <property type="entry name" value="ClpP/crotonase"/>
    <property type="match status" value="1"/>
</dbReference>
<dbReference type="FunFam" id="3.90.226.10:FF:000009">
    <property type="entry name" value="Carnitinyl-CoA dehydratase"/>
    <property type="match status" value="1"/>
</dbReference>
<evidence type="ECO:0000256" key="3">
    <source>
        <dbReference type="ARBA" id="ARBA00007005"/>
    </source>
</evidence>
<dbReference type="Proteomes" id="UP000007812">
    <property type="component" value="Chromosome"/>
</dbReference>
<dbReference type="AlphaFoldDB" id="F4G021"/>
<evidence type="ECO:0000256" key="7">
    <source>
        <dbReference type="ARBA" id="ARBA00023002"/>
    </source>
</evidence>
<evidence type="ECO:0000259" key="15">
    <source>
        <dbReference type="Pfam" id="PF02737"/>
    </source>
</evidence>
<evidence type="ECO:0000313" key="17">
    <source>
        <dbReference type="Proteomes" id="UP000007812"/>
    </source>
</evidence>
<keyword evidence="11" id="KW-0511">Multifunctional enzyme</keyword>
<protein>
    <recommendedName>
        <fullName evidence="5">enoyl-CoA hydratase</fullName>
        <ecNumber evidence="5">4.2.1.17</ecNumber>
    </recommendedName>
</protein>
<dbReference type="InterPro" id="IPR050136">
    <property type="entry name" value="FA_oxidation_alpha_subunit"/>
</dbReference>
<dbReference type="Pfam" id="PF02737">
    <property type="entry name" value="3HCDH_N"/>
    <property type="match status" value="1"/>
</dbReference>
<evidence type="ECO:0000256" key="4">
    <source>
        <dbReference type="ARBA" id="ARBA00008750"/>
    </source>
</evidence>
<dbReference type="CDD" id="cd06558">
    <property type="entry name" value="crotonase-like"/>
    <property type="match status" value="1"/>
</dbReference>
<sequence length="651" mass="71205">MKVTVVGSGVMGHGIAELAAIAGNQVWMNDVSIEILNQALEKIKWSLSKLKESGSLREDLQNILSRINLEVDQAKALKDADFVIEAVKEDLELKRKIFSNAERYASPNAVLATNTSSLPVSEIADGVRNKSRLVGIHFFNPPVLMPLVEIIKGVDTSEETVRSAINFARSLDKETIIVKDIPGFFVNRVLLRIMEGACYILERGKASVEEIDSSAIEDLGFPMGVFILADYTGLDIGYSVWKAVSSRGFKMFQCSSMERLVNQGKLGVKSGSGYYSYPAPGKFIRPNLPKTTKKLGLYLIAPAVNEIANLLSENVINKEDAEKGCVLGLGLPKGVLTYADELGIDLIVNALEEMKSNTNMDHFEPSDVLKTMLRENELGKKTGKGFFNYGTEERTFTTITIRVDPPIGWIILNRPSRYNAINSVMIKEISKGLDDLEENEKVRVVVLTGQGKTFSAGADVVEFNSLTPMKAMLASKKFHEVFMKIQFLTKPVIAAINGLALGGGLELALACDIRIASSTAEVGQPEINLGLIPGGGATQRLSRITGGRGLEIILTGRRINADEALQFGIVDKVVKPESLEDEVKKLAENVAEKSPLALASAKLAYRIGQETNIWAGTSYESSLFGLLFSTKDFEEGVRAFVERRKPKFKGE</sequence>
<organism evidence="16 17">
    <name type="scientific">Metallosphaera cuprina (strain Ar-4)</name>
    <dbReference type="NCBI Taxonomy" id="1006006"/>
    <lineage>
        <taxon>Archaea</taxon>
        <taxon>Thermoproteota</taxon>
        <taxon>Thermoprotei</taxon>
        <taxon>Sulfolobales</taxon>
        <taxon>Sulfolobaceae</taxon>
        <taxon>Metallosphaera</taxon>
    </lineage>
</organism>
<gene>
    <name evidence="16" type="ordered locus">Mcup_1680</name>
</gene>
<dbReference type="KEGG" id="mcn:Mcup_1680"/>
<dbReference type="GO" id="GO:0006635">
    <property type="term" value="P:fatty acid beta-oxidation"/>
    <property type="evidence" value="ECO:0007669"/>
    <property type="project" value="UniProtKB-UniPathway"/>
</dbReference>
<dbReference type="GO" id="GO:0070403">
    <property type="term" value="F:NAD+ binding"/>
    <property type="evidence" value="ECO:0007669"/>
    <property type="project" value="InterPro"/>
</dbReference>
<dbReference type="UniPathway" id="UPA00659"/>
<evidence type="ECO:0000256" key="12">
    <source>
        <dbReference type="RuleBase" id="RU003707"/>
    </source>
</evidence>
<comment type="similarity">
    <text evidence="3">In the central section; belongs to the 3-hydroxyacyl-CoA dehydrogenase family.</text>
</comment>
<keyword evidence="17" id="KW-1185">Reference proteome</keyword>
<feature type="coiled-coil region" evidence="13">
    <location>
        <begin position="33"/>
        <end position="77"/>
    </location>
</feature>
<evidence type="ECO:0000256" key="9">
    <source>
        <dbReference type="ARBA" id="ARBA00023098"/>
    </source>
</evidence>
<evidence type="ECO:0000256" key="5">
    <source>
        <dbReference type="ARBA" id="ARBA00012076"/>
    </source>
</evidence>
<dbReference type="InterPro" id="IPR036291">
    <property type="entry name" value="NAD(P)-bd_dom_sf"/>
</dbReference>
<dbReference type="EMBL" id="CP002656">
    <property type="protein sequence ID" value="AEB95783.1"/>
    <property type="molecule type" value="Genomic_DNA"/>
</dbReference>
<dbReference type="Pfam" id="PF00378">
    <property type="entry name" value="ECH_1"/>
    <property type="match status" value="1"/>
</dbReference>
<dbReference type="eggNOG" id="arCOG00249">
    <property type="taxonomic scope" value="Archaea"/>
</dbReference>
<dbReference type="SUPFAM" id="SSF51735">
    <property type="entry name" value="NAD(P)-binding Rossmann-fold domains"/>
    <property type="match status" value="1"/>
</dbReference>
<dbReference type="InterPro" id="IPR006176">
    <property type="entry name" value="3-OHacyl-CoA_DH_NAD-bd"/>
</dbReference>
<dbReference type="InterPro" id="IPR018376">
    <property type="entry name" value="Enoyl-CoA_hyd/isom_CS"/>
</dbReference>